<dbReference type="Gene3D" id="3.40.50.2000">
    <property type="entry name" value="Glycogen Phosphorylase B"/>
    <property type="match status" value="1"/>
</dbReference>
<protein>
    <recommendedName>
        <fullName evidence="1">Spore protein YkvP/CgeB glycosyl transferase-like domain-containing protein</fullName>
    </recommendedName>
</protein>
<gene>
    <name evidence="2" type="ORF">GEOBRER4_n2568</name>
</gene>
<dbReference type="SUPFAM" id="SSF53756">
    <property type="entry name" value="UDP-Glycosyltransferase/glycogen phosphorylase"/>
    <property type="match status" value="1"/>
</dbReference>
<reference evidence="2 3" key="1">
    <citation type="submission" date="2020-06" db="EMBL/GenBank/DDBJ databases">
        <title>Interaction of electrochemicaly active bacteria, Geobacter bremensis R4 on different carbon anode.</title>
        <authorList>
            <person name="Meng L."/>
            <person name="Yoshida N."/>
        </authorList>
    </citation>
    <scope>NUCLEOTIDE SEQUENCE [LARGE SCALE GENOMIC DNA]</scope>
    <source>
        <strain evidence="2 3">R4</strain>
    </source>
</reference>
<dbReference type="EMBL" id="AP023213">
    <property type="protein sequence ID" value="BCG47722.1"/>
    <property type="molecule type" value="Genomic_DNA"/>
</dbReference>
<dbReference type="InterPro" id="IPR055259">
    <property type="entry name" value="YkvP/CgeB_Glyco_trans-like"/>
</dbReference>
<evidence type="ECO:0000313" key="3">
    <source>
        <dbReference type="Proteomes" id="UP000515472"/>
    </source>
</evidence>
<organism evidence="2 3">
    <name type="scientific">Citrifermentans bremense</name>
    <dbReference type="NCBI Taxonomy" id="60035"/>
    <lineage>
        <taxon>Bacteria</taxon>
        <taxon>Pseudomonadati</taxon>
        <taxon>Thermodesulfobacteriota</taxon>
        <taxon>Desulfuromonadia</taxon>
        <taxon>Geobacterales</taxon>
        <taxon>Geobacteraceae</taxon>
        <taxon>Citrifermentans</taxon>
    </lineage>
</organism>
<keyword evidence="3" id="KW-1185">Reference proteome</keyword>
<evidence type="ECO:0000259" key="1">
    <source>
        <dbReference type="Pfam" id="PF13524"/>
    </source>
</evidence>
<accession>A0A6S6M042</accession>
<dbReference type="AlphaFoldDB" id="A0A6S6M042"/>
<proteinExistence type="predicted"/>
<name>A0A6S6M042_9BACT</name>
<feature type="domain" description="Spore protein YkvP/CgeB glycosyl transferase-like" evidence="1">
    <location>
        <begin position="200"/>
        <end position="345"/>
    </location>
</feature>
<dbReference type="RefSeq" id="WP_185242578.1">
    <property type="nucleotide sequence ID" value="NZ_AP023213.1"/>
</dbReference>
<dbReference type="Proteomes" id="UP000515472">
    <property type="component" value="Chromosome"/>
</dbReference>
<dbReference type="KEGG" id="gbn:GEOBRER4_24720"/>
<evidence type="ECO:0000313" key="2">
    <source>
        <dbReference type="EMBL" id="BCG47722.1"/>
    </source>
</evidence>
<sequence>MKIVIFGLSITSSWGNGHATTYRGLLREMDRRGHEVLFLERDAKWYASNRDLPEPSFCSTIIYDSLERLLGEYGPEICDADCVIVGSYVHQGIEVGKWVTKNAKGITAFYDIDTPVTLASLARGECKYLNRELVPHYDLYLSFTGGPTLDQIEREYGSPAARALYCSVDPLVHYPMPVTPRWDLGYLGTYSPDRQPGLEELLIRPARSWKKGRFAVAGAQYPADVAWTENTHRIEHLPPECHSEFYSSQRFTLNLTRKQMLLAGYSPSVRLFEAASCAVPVVSDHWPGLDQFFLPGEEILLAFDYQQMLRILQRFPEDERRAIGERARQRVLRSHSAACRAEELEEYLTSR</sequence>
<dbReference type="Pfam" id="PF13524">
    <property type="entry name" value="Glyco_trans_1_2"/>
    <property type="match status" value="1"/>
</dbReference>